<protein>
    <submittedName>
        <fullName evidence="3">Uncharacterized protein</fullName>
    </submittedName>
</protein>
<dbReference type="Proteomes" id="UP000268623">
    <property type="component" value="Unassembled WGS sequence"/>
</dbReference>
<feature type="compositionally biased region" description="Pro residues" evidence="1">
    <location>
        <begin position="131"/>
        <end position="141"/>
    </location>
</feature>
<keyword evidence="4" id="KW-1185">Reference proteome</keyword>
<evidence type="ECO:0000313" key="3">
    <source>
        <dbReference type="EMBL" id="RNJ49955.1"/>
    </source>
</evidence>
<organism evidence="3 4">
    <name type="scientific">Methylocystis hirsuta</name>
    <dbReference type="NCBI Taxonomy" id="369798"/>
    <lineage>
        <taxon>Bacteria</taxon>
        <taxon>Pseudomonadati</taxon>
        <taxon>Pseudomonadota</taxon>
        <taxon>Alphaproteobacteria</taxon>
        <taxon>Hyphomicrobiales</taxon>
        <taxon>Methylocystaceae</taxon>
        <taxon>Methylocystis</taxon>
    </lineage>
</organism>
<feature type="compositionally biased region" description="Basic and acidic residues" evidence="1">
    <location>
        <begin position="194"/>
        <end position="206"/>
    </location>
</feature>
<evidence type="ECO:0000256" key="2">
    <source>
        <dbReference type="SAM" id="Phobius"/>
    </source>
</evidence>
<name>A0A3M9XQ40_9HYPH</name>
<comment type="caution">
    <text evidence="3">The sequence shown here is derived from an EMBL/GenBank/DDBJ whole genome shotgun (WGS) entry which is preliminary data.</text>
</comment>
<feature type="compositionally biased region" description="Low complexity" evidence="1">
    <location>
        <begin position="183"/>
        <end position="193"/>
    </location>
</feature>
<keyword evidence="2" id="KW-0812">Transmembrane</keyword>
<feature type="region of interest" description="Disordered" evidence="1">
    <location>
        <begin position="66"/>
        <end position="143"/>
    </location>
</feature>
<evidence type="ECO:0000313" key="4">
    <source>
        <dbReference type="Proteomes" id="UP000268623"/>
    </source>
</evidence>
<evidence type="ECO:0000256" key="1">
    <source>
        <dbReference type="SAM" id="MobiDB-lite"/>
    </source>
</evidence>
<accession>A0A3M9XQ40</accession>
<dbReference type="OrthoDB" id="8442940at2"/>
<sequence length="396" mass="42291">MADYHSLIARAVAALPQSTPDTRQAVYERARKALFNQLRGIRPPVADADIAAEGRALEDAIQQVETERAANDAQATRPRDGMSAPQRKPNPISTAKPVERAPNDGAESTRRDAPHSSIAGDDDVPLREPQRPPAPLPPAPRPQRSKRLILSVAGVVVALVAVVGTLAWQLREQPEDLAKLKPEQSPSSGPESGKINDRVGREREPAKAPTPRSPAVPVAQKAEMWVGSLAEPTKVDKIYNGSAVWRLENVGGPGEPVGSAIRGDIDVPDAKLKMTLLFRKNTDATLSASHTINVSFTVAPGSPIGGVKAIGPIQMRRSDAQSGEKVAGIPVPITENNFLIGLMRGDHEARNILLLRSLAAIDLPMQLTDGRAATINMEKGPSGERVFADAIDAWGK</sequence>
<keyword evidence="2" id="KW-1133">Transmembrane helix</keyword>
<proteinExistence type="predicted"/>
<gene>
    <name evidence="3" type="ORF">D1O30_10425</name>
</gene>
<feature type="transmembrane region" description="Helical" evidence="2">
    <location>
        <begin position="148"/>
        <end position="170"/>
    </location>
</feature>
<keyword evidence="2" id="KW-0472">Membrane</keyword>
<feature type="compositionally biased region" description="Basic and acidic residues" evidence="1">
    <location>
        <begin position="97"/>
        <end position="114"/>
    </location>
</feature>
<dbReference type="AlphaFoldDB" id="A0A3M9XQ40"/>
<reference evidence="3 4" key="1">
    <citation type="submission" date="2018-08" db="EMBL/GenBank/DDBJ databases">
        <title>Genome sequence of Methylocystis hirsuta CSC1, a methanotroph able to accumulate PHAs.</title>
        <authorList>
            <person name="Bordel S."/>
            <person name="Rodriguez E."/>
            <person name="Gancedo J."/>
            <person name="Munoz R."/>
        </authorList>
    </citation>
    <scope>NUCLEOTIDE SEQUENCE [LARGE SCALE GENOMIC DNA]</scope>
    <source>
        <strain evidence="3 4">CSC1</strain>
    </source>
</reference>
<dbReference type="EMBL" id="QWDD01000001">
    <property type="protein sequence ID" value="RNJ49955.1"/>
    <property type="molecule type" value="Genomic_DNA"/>
</dbReference>
<feature type="region of interest" description="Disordered" evidence="1">
    <location>
        <begin position="179"/>
        <end position="219"/>
    </location>
</feature>
<dbReference type="RefSeq" id="WP_123175915.1">
    <property type="nucleotide sequence ID" value="NZ_QWDD01000001.1"/>
</dbReference>